<protein>
    <submittedName>
        <fullName evidence="6">Carrier domain-containing protein</fullName>
    </submittedName>
</protein>
<evidence type="ECO:0000259" key="3">
    <source>
        <dbReference type="PROSITE" id="PS50075"/>
    </source>
</evidence>
<sequence>MQKVKEIWCQLLGTKDFGPHDEFFAVGGHSLTLVLLRNKIREQFGFELQFDRFYKRPTLLALIEDILMAKKYANTAVLERVSGCTTDEDHHIPLSPVDGASTDEHLLVVNFVKLRENSAATGNLYMIHAIAGTIYPYYGILASIPESLNLNTMCNIHQQV</sequence>
<gene>
    <name evidence="4" type="ORF">GPUH_LOCUS22892</name>
</gene>
<organism evidence="6">
    <name type="scientific">Gongylonema pulchrum</name>
    <dbReference type="NCBI Taxonomy" id="637853"/>
    <lineage>
        <taxon>Eukaryota</taxon>
        <taxon>Metazoa</taxon>
        <taxon>Ecdysozoa</taxon>
        <taxon>Nematoda</taxon>
        <taxon>Chromadorea</taxon>
        <taxon>Rhabditida</taxon>
        <taxon>Spirurina</taxon>
        <taxon>Spiruromorpha</taxon>
        <taxon>Spiruroidea</taxon>
        <taxon>Gongylonematidae</taxon>
        <taxon>Gongylonema</taxon>
    </lineage>
</organism>
<dbReference type="InterPro" id="IPR009081">
    <property type="entry name" value="PP-bd_ACP"/>
</dbReference>
<accession>A0A183EPK4</accession>
<name>A0A183EPK4_9BILA</name>
<evidence type="ECO:0000256" key="1">
    <source>
        <dbReference type="ARBA" id="ARBA00022450"/>
    </source>
</evidence>
<feature type="domain" description="Carrier" evidence="3">
    <location>
        <begin position="1"/>
        <end position="70"/>
    </location>
</feature>
<keyword evidence="2" id="KW-0597">Phosphoprotein</keyword>
<evidence type="ECO:0000313" key="5">
    <source>
        <dbReference type="Proteomes" id="UP000271098"/>
    </source>
</evidence>
<reference evidence="6" key="1">
    <citation type="submission" date="2016-06" db="UniProtKB">
        <authorList>
            <consortium name="WormBaseParasite"/>
        </authorList>
    </citation>
    <scope>IDENTIFICATION</scope>
</reference>
<evidence type="ECO:0000313" key="6">
    <source>
        <dbReference type="WBParaSite" id="GPUH_0002292301-mRNA-1"/>
    </source>
</evidence>
<dbReference type="OrthoDB" id="416786at2759"/>
<dbReference type="SUPFAM" id="SSF47336">
    <property type="entry name" value="ACP-like"/>
    <property type="match status" value="1"/>
</dbReference>
<evidence type="ECO:0000256" key="2">
    <source>
        <dbReference type="ARBA" id="ARBA00022553"/>
    </source>
</evidence>
<dbReference type="WBParaSite" id="GPUH_0002292301-mRNA-1">
    <property type="protein sequence ID" value="GPUH_0002292301-mRNA-1"/>
    <property type="gene ID" value="GPUH_0002292301"/>
</dbReference>
<dbReference type="EMBL" id="UYRT01096254">
    <property type="protein sequence ID" value="VDN40688.1"/>
    <property type="molecule type" value="Genomic_DNA"/>
</dbReference>
<dbReference type="InterPro" id="IPR006162">
    <property type="entry name" value="Ppantetheine_attach_site"/>
</dbReference>
<keyword evidence="1" id="KW-0596">Phosphopantetheine</keyword>
<dbReference type="PROSITE" id="PS50075">
    <property type="entry name" value="CARRIER"/>
    <property type="match status" value="1"/>
</dbReference>
<dbReference type="Gene3D" id="1.10.1200.10">
    <property type="entry name" value="ACP-like"/>
    <property type="match status" value="1"/>
</dbReference>
<proteinExistence type="predicted"/>
<dbReference type="PROSITE" id="PS00012">
    <property type="entry name" value="PHOSPHOPANTETHEINE"/>
    <property type="match status" value="1"/>
</dbReference>
<keyword evidence="5" id="KW-1185">Reference proteome</keyword>
<dbReference type="AlphaFoldDB" id="A0A183EPK4"/>
<dbReference type="Proteomes" id="UP000271098">
    <property type="component" value="Unassembled WGS sequence"/>
</dbReference>
<dbReference type="InterPro" id="IPR036736">
    <property type="entry name" value="ACP-like_sf"/>
</dbReference>
<evidence type="ECO:0000313" key="4">
    <source>
        <dbReference type="EMBL" id="VDN40688.1"/>
    </source>
</evidence>
<reference evidence="4 5" key="2">
    <citation type="submission" date="2018-11" db="EMBL/GenBank/DDBJ databases">
        <authorList>
            <consortium name="Pathogen Informatics"/>
        </authorList>
    </citation>
    <scope>NUCLEOTIDE SEQUENCE [LARGE SCALE GENOMIC DNA]</scope>
</reference>
<dbReference type="Pfam" id="PF00550">
    <property type="entry name" value="PP-binding"/>
    <property type="match status" value="1"/>
</dbReference>